<dbReference type="OrthoDB" id="4473401at2759"/>
<dbReference type="AlphaFoldDB" id="A0A8S1HK64"/>
<feature type="chain" id="PRO_5035759666" description="BPTI/Kunitz inhibitor domain-containing protein" evidence="2">
    <location>
        <begin position="17"/>
        <end position="356"/>
    </location>
</feature>
<reference evidence="4" key="1">
    <citation type="submission" date="2020-10" db="EMBL/GenBank/DDBJ databases">
        <authorList>
            <person name="Kikuchi T."/>
        </authorList>
    </citation>
    <scope>NUCLEOTIDE SEQUENCE</scope>
    <source>
        <strain evidence="4">NKZ352</strain>
    </source>
</reference>
<dbReference type="SUPFAM" id="SSF57362">
    <property type="entry name" value="BPTI-like"/>
    <property type="match status" value="1"/>
</dbReference>
<dbReference type="GO" id="GO:0004867">
    <property type="term" value="F:serine-type endopeptidase inhibitor activity"/>
    <property type="evidence" value="ECO:0007669"/>
    <property type="project" value="InterPro"/>
</dbReference>
<accession>A0A8S1HK64</accession>
<evidence type="ECO:0000259" key="3">
    <source>
        <dbReference type="PROSITE" id="PS50279"/>
    </source>
</evidence>
<sequence length="356" mass="37257">MRVLWLPSVLVVIAVAELPDDLDSFMEKLFDTEKCEEFISSGEFNIIATSKCDPFTCDFPRQVCARPSAKFQDSSSNVCRTIPHECLTEANGGVLPVGPPLLLTTTVSPAVPKLGGGFSNLGSGDKGPKMVTIAPPPSPLSICQMDAPTGRFCGFRPMFTYNKETLQCDEFWFPGCRTVETNANLFDNYHDCLKVVEMCRPTPTPPPPQRPLLPPMSGGWNSGGRIERPPAPPPTPPPPVNSGQSLIVDALSGLTGGSSGGGGNPIGLGALGMFTGSGLGTSQPAPLPQTTGGGAGGDEDLGLFGLIQQGLMGAQAMKPGQGNKQQAAQAAGKILEQFTGFDLNNFGGNFGNIFNG</sequence>
<dbReference type="PROSITE" id="PS50279">
    <property type="entry name" value="BPTI_KUNITZ_2"/>
    <property type="match status" value="1"/>
</dbReference>
<dbReference type="Gene3D" id="4.10.410.10">
    <property type="entry name" value="Pancreatic trypsin inhibitor Kunitz domain"/>
    <property type="match status" value="1"/>
</dbReference>
<evidence type="ECO:0000313" key="5">
    <source>
        <dbReference type="Proteomes" id="UP000835052"/>
    </source>
</evidence>
<dbReference type="Pfam" id="PF00014">
    <property type="entry name" value="Kunitz_BPTI"/>
    <property type="match status" value="1"/>
</dbReference>
<dbReference type="SMART" id="SM00131">
    <property type="entry name" value="KU"/>
    <property type="match status" value="1"/>
</dbReference>
<feature type="compositionally biased region" description="Pro residues" evidence="1">
    <location>
        <begin position="229"/>
        <end position="240"/>
    </location>
</feature>
<gene>
    <name evidence="4" type="ORF">CAUJ_LOCUS12318</name>
</gene>
<keyword evidence="2" id="KW-0732">Signal</keyword>
<dbReference type="EMBL" id="CAJGYM010000072">
    <property type="protein sequence ID" value="CAD6196404.1"/>
    <property type="molecule type" value="Genomic_DNA"/>
</dbReference>
<feature type="compositionally biased region" description="Pro residues" evidence="1">
    <location>
        <begin position="203"/>
        <end position="214"/>
    </location>
</feature>
<protein>
    <recommendedName>
        <fullName evidence="3">BPTI/Kunitz inhibitor domain-containing protein</fullName>
    </recommendedName>
</protein>
<dbReference type="InterPro" id="IPR002223">
    <property type="entry name" value="Kunitz_BPTI"/>
</dbReference>
<feature type="region of interest" description="Disordered" evidence="1">
    <location>
        <begin position="203"/>
        <end position="245"/>
    </location>
</feature>
<evidence type="ECO:0000256" key="1">
    <source>
        <dbReference type="SAM" id="MobiDB-lite"/>
    </source>
</evidence>
<dbReference type="InterPro" id="IPR036880">
    <property type="entry name" value="Kunitz_BPTI_sf"/>
</dbReference>
<evidence type="ECO:0000313" key="4">
    <source>
        <dbReference type="EMBL" id="CAD6196404.1"/>
    </source>
</evidence>
<evidence type="ECO:0000256" key="2">
    <source>
        <dbReference type="SAM" id="SignalP"/>
    </source>
</evidence>
<name>A0A8S1HK64_9PELO</name>
<comment type="caution">
    <text evidence="4">The sequence shown here is derived from an EMBL/GenBank/DDBJ whole genome shotgun (WGS) entry which is preliminary data.</text>
</comment>
<feature type="domain" description="BPTI/Kunitz inhibitor" evidence="3">
    <location>
        <begin position="143"/>
        <end position="196"/>
    </location>
</feature>
<feature type="signal peptide" evidence="2">
    <location>
        <begin position="1"/>
        <end position="16"/>
    </location>
</feature>
<dbReference type="Proteomes" id="UP000835052">
    <property type="component" value="Unassembled WGS sequence"/>
</dbReference>
<organism evidence="4 5">
    <name type="scientific">Caenorhabditis auriculariae</name>
    <dbReference type="NCBI Taxonomy" id="2777116"/>
    <lineage>
        <taxon>Eukaryota</taxon>
        <taxon>Metazoa</taxon>
        <taxon>Ecdysozoa</taxon>
        <taxon>Nematoda</taxon>
        <taxon>Chromadorea</taxon>
        <taxon>Rhabditida</taxon>
        <taxon>Rhabditina</taxon>
        <taxon>Rhabditomorpha</taxon>
        <taxon>Rhabditoidea</taxon>
        <taxon>Rhabditidae</taxon>
        <taxon>Peloderinae</taxon>
        <taxon>Caenorhabditis</taxon>
    </lineage>
</organism>
<proteinExistence type="predicted"/>
<keyword evidence="5" id="KW-1185">Reference proteome</keyword>